<dbReference type="RefSeq" id="WP_161836232.1">
    <property type="nucleotide sequence ID" value="NZ_CP048000.1"/>
</dbReference>
<accession>A0A6P1THI0</accession>
<name>A0A6P1THI0_9FIRM</name>
<dbReference type="InterPro" id="IPR035906">
    <property type="entry name" value="MetI-like_sf"/>
</dbReference>
<feature type="transmembrane region" description="Helical" evidence="7">
    <location>
        <begin position="142"/>
        <end position="163"/>
    </location>
</feature>
<feature type="transmembrane region" description="Helical" evidence="7">
    <location>
        <begin position="78"/>
        <end position="102"/>
    </location>
</feature>
<dbReference type="PROSITE" id="PS50928">
    <property type="entry name" value="ABC_TM1"/>
    <property type="match status" value="1"/>
</dbReference>
<dbReference type="PANTHER" id="PTHR43744:SF2">
    <property type="entry name" value="ARABINOOLIGOSACCHARIDES TRANSPORT SYSTEM PERMEASE PROTEIN ARAQ"/>
    <property type="match status" value="1"/>
</dbReference>
<keyword evidence="10" id="KW-1185">Reference proteome</keyword>
<dbReference type="SUPFAM" id="SSF161098">
    <property type="entry name" value="MetI-like"/>
    <property type="match status" value="1"/>
</dbReference>
<feature type="transmembrane region" description="Helical" evidence="7">
    <location>
        <begin position="244"/>
        <end position="268"/>
    </location>
</feature>
<feature type="transmembrane region" description="Helical" evidence="7">
    <location>
        <begin position="12"/>
        <end position="35"/>
    </location>
</feature>
<protein>
    <submittedName>
        <fullName evidence="9">ABC transporter permease subunit</fullName>
    </submittedName>
</protein>
<dbReference type="AlphaFoldDB" id="A0A6P1THI0"/>
<evidence type="ECO:0000313" key="9">
    <source>
        <dbReference type="EMBL" id="QHQ59552.1"/>
    </source>
</evidence>
<dbReference type="PANTHER" id="PTHR43744">
    <property type="entry name" value="ABC TRANSPORTER PERMEASE PROTEIN MG189-RELATED-RELATED"/>
    <property type="match status" value="1"/>
</dbReference>
<gene>
    <name evidence="9" type="ORF">Ana3638_01025</name>
</gene>
<dbReference type="Pfam" id="PF00528">
    <property type="entry name" value="BPD_transp_1"/>
    <property type="match status" value="1"/>
</dbReference>
<evidence type="ECO:0000256" key="6">
    <source>
        <dbReference type="ARBA" id="ARBA00023136"/>
    </source>
</evidence>
<organism evidence="9 10">
    <name type="scientific">Anaerocolumna sedimenticola</name>
    <dbReference type="NCBI Taxonomy" id="2696063"/>
    <lineage>
        <taxon>Bacteria</taxon>
        <taxon>Bacillati</taxon>
        <taxon>Bacillota</taxon>
        <taxon>Clostridia</taxon>
        <taxon>Lachnospirales</taxon>
        <taxon>Lachnospiraceae</taxon>
        <taxon>Anaerocolumna</taxon>
    </lineage>
</organism>
<feature type="transmembrane region" description="Helical" evidence="7">
    <location>
        <begin position="109"/>
        <end position="130"/>
    </location>
</feature>
<dbReference type="InterPro" id="IPR000515">
    <property type="entry name" value="MetI-like"/>
</dbReference>
<comment type="subcellular location">
    <subcellularLocation>
        <location evidence="1 7">Cell membrane</location>
        <topology evidence="1 7">Multi-pass membrane protein</topology>
    </subcellularLocation>
</comment>
<reference evidence="9 10" key="1">
    <citation type="submission" date="2020-01" db="EMBL/GenBank/DDBJ databases">
        <title>Genome analysis of Anaerocolumna sp. CBA3638.</title>
        <authorList>
            <person name="Kim J."/>
            <person name="Roh S.W."/>
        </authorList>
    </citation>
    <scope>NUCLEOTIDE SEQUENCE [LARGE SCALE GENOMIC DNA]</scope>
    <source>
        <strain evidence="9 10">CBA3638</strain>
    </source>
</reference>
<dbReference type="GO" id="GO:0005886">
    <property type="term" value="C:plasma membrane"/>
    <property type="evidence" value="ECO:0007669"/>
    <property type="project" value="UniProtKB-SubCell"/>
</dbReference>
<evidence type="ECO:0000313" key="10">
    <source>
        <dbReference type="Proteomes" id="UP000464314"/>
    </source>
</evidence>
<keyword evidence="2 7" id="KW-0813">Transport</keyword>
<keyword evidence="4 7" id="KW-0812">Transmembrane</keyword>
<evidence type="ECO:0000256" key="5">
    <source>
        <dbReference type="ARBA" id="ARBA00022989"/>
    </source>
</evidence>
<keyword evidence="5 7" id="KW-1133">Transmembrane helix</keyword>
<proteinExistence type="inferred from homology"/>
<dbReference type="KEGG" id="anr:Ana3638_01025"/>
<evidence type="ECO:0000256" key="1">
    <source>
        <dbReference type="ARBA" id="ARBA00004651"/>
    </source>
</evidence>
<dbReference type="Proteomes" id="UP000464314">
    <property type="component" value="Chromosome"/>
</dbReference>
<evidence type="ECO:0000256" key="7">
    <source>
        <dbReference type="RuleBase" id="RU363032"/>
    </source>
</evidence>
<evidence type="ECO:0000259" key="8">
    <source>
        <dbReference type="PROSITE" id="PS50928"/>
    </source>
</evidence>
<comment type="similarity">
    <text evidence="7">Belongs to the binding-protein-dependent transport system permease family.</text>
</comment>
<dbReference type="EMBL" id="CP048000">
    <property type="protein sequence ID" value="QHQ59552.1"/>
    <property type="molecule type" value="Genomic_DNA"/>
</dbReference>
<sequence length="278" mass="31177">MKNKIQIKPVSLIIFFTIVAGITLLPLILLAVASLRPGNDLMRNGLNFNIDFSTASFRNYALLFSGNNSYFFWYRNSLVITIVQVILALFLSSCVAYGLAMYKFKGKALIFGGVLLIMMIPTEIILLPLYRMVVSMKIIDTIWGVILPYMVIPMLIFFFYQYLSGIPKDFLDAARVDGCTEYGIFTRIMVPLMKPSFAAMGIYQGMQSWNNLLWPMIVMRTAEKNTLPVGLSSLLTPYGNNYDILIAGSCFAIIPILILFVCFQTYFIDGMTAGGIKG</sequence>
<evidence type="ECO:0000256" key="3">
    <source>
        <dbReference type="ARBA" id="ARBA00022475"/>
    </source>
</evidence>
<keyword evidence="6 7" id="KW-0472">Membrane</keyword>
<evidence type="ECO:0000256" key="4">
    <source>
        <dbReference type="ARBA" id="ARBA00022692"/>
    </source>
</evidence>
<keyword evidence="3" id="KW-1003">Cell membrane</keyword>
<evidence type="ECO:0000256" key="2">
    <source>
        <dbReference type="ARBA" id="ARBA00022448"/>
    </source>
</evidence>
<dbReference type="CDD" id="cd06261">
    <property type="entry name" value="TM_PBP2"/>
    <property type="match status" value="1"/>
</dbReference>
<feature type="transmembrane region" description="Helical" evidence="7">
    <location>
        <begin position="184"/>
        <end position="206"/>
    </location>
</feature>
<dbReference type="GO" id="GO:0055085">
    <property type="term" value="P:transmembrane transport"/>
    <property type="evidence" value="ECO:0007669"/>
    <property type="project" value="InterPro"/>
</dbReference>
<feature type="domain" description="ABC transmembrane type-1" evidence="8">
    <location>
        <begin position="74"/>
        <end position="263"/>
    </location>
</feature>
<dbReference type="Gene3D" id="1.10.3720.10">
    <property type="entry name" value="MetI-like"/>
    <property type="match status" value="1"/>
</dbReference>